<gene>
    <name evidence="1" type="ORF">PM10SUCC1_34200</name>
</gene>
<accession>A0A9W6GPZ8</accession>
<organism evidence="1 2">
    <name type="scientific">Propionigenium maris DSM 9537</name>
    <dbReference type="NCBI Taxonomy" id="1123000"/>
    <lineage>
        <taxon>Bacteria</taxon>
        <taxon>Fusobacteriati</taxon>
        <taxon>Fusobacteriota</taxon>
        <taxon>Fusobacteriia</taxon>
        <taxon>Fusobacteriales</taxon>
        <taxon>Fusobacteriaceae</taxon>
        <taxon>Propionigenium</taxon>
    </lineage>
</organism>
<comment type="caution">
    <text evidence="1">The sequence shown here is derived from an EMBL/GenBank/DDBJ whole genome shotgun (WGS) entry which is preliminary data.</text>
</comment>
<evidence type="ECO:0008006" key="3">
    <source>
        <dbReference type="Google" id="ProtNLM"/>
    </source>
</evidence>
<dbReference type="AlphaFoldDB" id="A0A9W6GPZ8"/>
<evidence type="ECO:0000313" key="2">
    <source>
        <dbReference type="Proteomes" id="UP001144471"/>
    </source>
</evidence>
<protein>
    <recommendedName>
        <fullName evidence="3">SnoaL-like domain-containing protein</fullName>
    </recommendedName>
</protein>
<keyword evidence="2" id="KW-1185">Reference proteome</keyword>
<name>A0A9W6GPZ8_9FUSO</name>
<reference evidence="1" key="1">
    <citation type="submission" date="2022-12" db="EMBL/GenBank/DDBJ databases">
        <title>Reference genome sequencing for broad-spectrum identification of bacterial and archaeal isolates by mass spectrometry.</title>
        <authorList>
            <person name="Sekiguchi Y."/>
            <person name="Tourlousse D.M."/>
        </authorList>
    </citation>
    <scope>NUCLEOTIDE SEQUENCE</scope>
    <source>
        <strain evidence="1">10succ1</strain>
    </source>
</reference>
<dbReference type="Proteomes" id="UP001144471">
    <property type="component" value="Unassembled WGS sequence"/>
</dbReference>
<proteinExistence type="predicted"/>
<dbReference type="RefSeq" id="WP_281837581.1">
    <property type="nucleotide sequence ID" value="NZ_BSDY01000028.1"/>
</dbReference>
<evidence type="ECO:0000313" key="1">
    <source>
        <dbReference type="EMBL" id="GLI57906.1"/>
    </source>
</evidence>
<sequence length="73" mass="8921">MSLEKLYGNRTFKGRFLWETTYTENDWKIQHHRTKFLSRDSKPYRLLDPENHLIASADTEKELKEYLDHIVEH</sequence>
<dbReference type="EMBL" id="BSDY01000028">
    <property type="protein sequence ID" value="GLI57906.1"/>
    <property type="molecule type" value="Genomic_DNA"/>
</dbReference>